<dbReference type="Proteomes" id="UP000550729">
    <property type="component" value="Unassembled WGS sequence"/>
</dbReference>
<evidence type="ECO:0000313" key="1">
    <source>
        <dbReference type="EMBL" id="NMO02277.1"/>
    </source>
</evidence>
<dbReference type="CDD" id="cd07812">
    <property type="entry name" value="SRPBCC"/>
    <property type="match status" value="1"/>
</dbReference>
<keyword evidence="2" id="KW-1185">Reference proteome</keyword>
<sequence>MEWTGVRYADGPRVEVTTEVAASPEVVWPIITDVTLMPQMSEELLTVEWSDPTRRPTVGSSFVGTSRHPALGKWSTTSYVVEYDSPRRFTWAVSDPQDPSSSWGFVLADDDSLVEGGTRLMQWMTMGPAPSGLSLAIDAMPDKEQKIVFVRMREFEAGMTRTLADIKQRAEGAA</sequence>
<protein>
    <submittedName>
        <fullName evidence="1">SRPBCC family protein</fullName>
    </submittedName>
</protein>
<evidence type="ECO:0000313" key="2">
    <source>
        <dbReference type="Proteomes" id="UP000550729"/>
    </source>
</evidence>
<dbReference type="Pfam" id="PF10604">
    <property type="entry name" value="Polyketide_cyc2"/>
    <property type="match status" value="1"/>
</dbReference>
<dbReference type="EMBL" id="JABBNB010000013">
    <property type="protein sequence ID" value="NMO02277.1"/>
    <property type="molecule type" value="Genomic_DNA"/>
</dbReference>
<dbReference type="SUPFAM" id="SSF55961">
    <property type="entry name" value="Bet v1-like"/>
    <property type="match status" value="1"/>
</dbReference>
<gene>
    <name evidence="1" type="ORF">HH308_13745</name>
</gene>
<dbReference type="InterPro" id="IPR019587">
    <property type="entry name" value="Polyketide_cyclase/dehydratase"/>
</dbReference>
<dbReference type="InterPro" id="IPR023393">
    <property type="entry name" value="START-like_dom_sf"/>
</dbReference>
<comment type="caution">
    <text evidence="1">The sequence shown here is derived from an EMBL/GenBank/DDBJ whole genome shotgun (WGS) entry which is preliminary data.</text>
</comment>
<dbReference type="RefSeq" id="WP_170194788.1">
    <property type="nucleotide sequence ID" value="NZ_JABBNB010000013.1"/>
</dbReference>
<name>A0A848KW36_9ACTN</name>
<dbReference type="AlphaFoldDB" id="A0A848KW36"/>
<dbReference type="Gene3D" id="3.30.530.20">
    <property type="match status" value="1"/>
</dbReference>
<organism evidence="1 2">
    <name type="scientific">Gordonia asplenii</name>
    <dbReference type="NCBI Taxonomy" id="2725283"/>
    <lineage>
        <taxon>Bacteria</taxon>
        <taxon>Bacillati</taxon>
        <taxon>Actinomycetota</taxon>
        <taxon>Actinomycetes</taxon>
        <taxon>Mycobacteriales</taxon>
        <taxon>Gordoniaceae</taxon>
        <taxon>Gordonia</taxon>
    </lineage>
</organism>
<reference evidence="1 2" key="1">
    <citation type="submission" date="2020-04" db="EMBL/GenBank/DDBJ databases">
        <title>Gordonia sp. nov. TBRC 11910.</title>
        <authorList>
            <person name="Suriyachadkun C."/>
        </authorList>
    </citation>
    <scope>NUCLEOTIDE SEQUENCE [LARGE SCALE GENOMIC DNA]</scope>
    <source>
        <strain evidence="1 2">TBRC 11910</strain>
    </source>
</reference>
<accession>A0A848KW36</accession>
<proteinExistence type="predicted"/>